<evidence type="ECO:0000313" key="3">
    <source>
        <dbReference type="Proteomes" id="UP000198733"/>
    </source>
</evidence>
<dbReference type="Proteomes" id="UP000198733">
    <property type="component" value="Unassembled WGS sequence"/>
</dbReference>
<sequence length="83" mass="9686">MKADVKIVELDVREDLRMKKEPFDKIMGAVKEVNDGESFILHAPFNPVPLHAILRRKGFERIVEKIESKHWKVTYTKKVAVLK</sequence>
<keyword evidence="3" id="KW-1185">Reference proteome</keyword>
<evidence type="ECO:0000259" key="1">
    <source>
        <dbReference type="Pfam" id="PF10006"/>
    </source>
</evidence>
<comment type="caution">
    <text evidence="2">The sequence shown here is derived from an EMBL/GenBank/DDBJ whole genome shotgun (WGS) entry which is preliminary data.</text>
</comment>
<feature type="domain" description="DUF2249" evidence="1">
    <location>
        <begin position="9"/>
        <end position="77"/>
    </location>
</feature>
<accession>A0A1H9FZX7</accession>
<dbReference type="Pfam" id="PF10006">
    <property type="entry name" value="DUF2249"/>
    <property type="match status" value="1"/>
</dbReference>
<reference evidence="2 3" key="1">
    <citation type="submission" date="2016-10" db="EMBL/GenBank/DDBJ databases">
        <authorList>
            <person name="Varghese N."/>
            <person name="Submissions S."/>
        </authorList>
    </citation>
    <scope>NUCLEOTIDE SEQUENCE [LARGE SCALE GENOMIC DNA]</scope>
    <source>
        <strain evidence="2 3">CGMCC 1.7734</strain>
    </source>
</reference>
<proteinExistence type="predicted"/>
<evidence type="ECO:0000313" key="2">
    <source>
        <dbReference type="EMBL" id="SEQ43465.1"/>
    </source>
</evidence>
<protein>
    <submittedName>
        <fullName evidence="2">Uncharacterized conserved protein</fullName>
    </submittedName>
</protein>
<dbReference type="RefSeq" id="WP_092504528.1">
    <property type="nucleotide sequence ID" value="NZ_FOEH01000003.1"/>
</dbReference>
<dbReference type="EMBL" id="FOEH01000003">
    <property type="protein sequence ID" value="SEQ43465.1"/>
    <property type="molecule type" value="Genomic_DNA"/>
</dbReference>
<name>A0A1H9FZX7_9BACI</name>
<gene>
    <name evidence="2" type="ORF">SAMN05216232_2400</name>
</gene>
<dbReference type="InterPro" id="IPR018720">
    <property type="entry name" value="DUF2249"/>
</dbReference>
<organism evidence="2 3">
    <name type="scientific">Virgibacillus subterraneus</name>
    <dbReference type="NCBI Taxonomy" id="621109"/>
    <lineage>
        <taxon>Bacteria</taxon>
        <taxon>Bacillati</taxon>
        <taxon>Bacillota</taxon>
        <taxon>Bacilli</taxon>
        <taxon>Bacillales</taxon>
        <taxon>Bacillaceae</taxon>
        <taxon>Virgibacillus</taxon>
    </lineage>
</organism>